<sequence length="87" mass="9690">MGRDPKTFSFFCADPISRAGCHPVIVLAFVYMRILGCDARQVDTHAARTTPKQYREIAMDAARVSLVGNKPEEGVVECCRTCAVRRE</sequence>
<accession>A0ABR1AGY3</accession>
<evidence type="ECO:0000313" key="2">
    <source>
        <dbReference type="Proteomes" id="UP001359485"/>
    </source>
</evidence>
<gene>
    <name evidence="1" type="ORF">RUM44_003597</name>
</gene>
<protein>
    <submittedName>
        <fullName evidence="1">Uncharacterized protein</fullName>
    </submittedName>
</protein>
<proteinExistence type="predicted"/>
<organism evidence="1 2">
    <name type="scientific">Polyplax serrata</name>
    <name type="common">Common mouse louse</name>
    <dbReference type="NCBI Taxonomy" id="468196"/>
    <lineage>
        <taxon>Eukaryota</taxon>
        <taxon>Metazoa</taxon>
        <taxon>Ecdysozoa</taxon>
        <taxon>Arthropoda</taxon>
        <taxon>Hexapoda</taxon>
        <taxon>Insecta</taxon>
        <taxon>Pterygota</taxon>
        <taxon>Neoptera</taxon>
        <taxon>Paraneoptera</taxon>
        <taxon>Psocodea</taxon>
        <taxon>Troctomorpha</taxon>
        <taxon>Phthiraptera</taxon>
        <taxon>Anoplura</taxon>
        <taxon>Polyplacidae</taxon>
        <taxon>Polyplax</taxon>
    </lineage>
</organism>
<comment type="caution">
    <text evidence="1">The sequence shown here is derived from an EMBL/GenBank/DDBJ whole genome shotgun (WGS) entry which is preliminary data.</text>
</comment>
<keyword evidence="2" id="KW-1185">Reference proteome</keyword>
<reference evidence="1 2" key="1">
    <citation type="submission" date="2023-09" db="EMBL/GenBank/DDBJ databases">
        <title>Genomes of two closely related lineages of the louse Polyplax serrata with different host specificities.</title>
        <authorList>
            <person name="Martinu J."/>
            <person name="Tarabai H."/>
            <person name="Stefka J."/>
            <person name="Hypsa V."/>
        </authorList>
    </citation>
    <scope>NUCLEOTIDE SEQUENCE [LARGE SCALE GENOMIC DNA]</scope>
    <source>
        <strain evidence="1">98ZLc_SE</strain>
    </source>
</reference>
<dbReference type="Proteomes" id="UP001359485">
    <property type="component" value="Unassembled WGS sequence"/>
</dbReference>
<evidence type="ECO:0000313" key="1">
    <source>
        <dbReference type="EMBL" id="KAK6619215.1"/>
    </source>
</evidence>
<dbReference type="EMBL" id="JAWJWF010000049">
    <property type="protein sequence ID" value="KAK6619215.1"/>
    <property type="molecule type" value="Genomic_DNA"/>
</dbReference>
<name>A0ABR1AGY3_POLSC</name>